<dbReference type="Pfam" id="PF20815">
    <property type="entry name" value="GIY_YIG_2"/>
    <property type="match status" value="1"/>
</dbReference>
<reference evidence="2 3" key="1">
    <citation type="submission" date="2018-09" db="EMBL/GenBank/DDBJ databases">
        <title>Murine metabolic-syndrome-specific gut microbial biobank.</title>
        <authorList>
            <person name="Liu C."/>
        </authorList>
    </citation>
    <scope>NUCLEOTIDE SEQUENCE [LARGE SCALE GENOMIC DNA]</scope>
    <source>
        <strain evidence="2 3">0.1X-D8-26</strain>
    </source>
</reference>
<organism evidence="2 3">
    <name type="scientific">Bacteroides acidifaciens</name>
    <dbReference type="NCBI Taxonomy" id="85831"/>
    <lineage>
        <taxon>Bacteria</taxon>
        <taxon>Pseudomonadati</taxon>
        <taxon>Bacteroidota</taxon>
        <taxon>Bacteroidia</taxon>
        <taxon>Bacteroidales</taxon>
        <taxon>Bacteroidaceae</taxon>
        <taxon>Bacteroides</taxon>
    </lineage>
</organism>
<feature type="domain" description="GIY-YIG catalytic" evidence="1">
    <location>
        <begin position="43"/>
        <end position="190"/>
    </location>
</feature>
<dbReference type="InterPro" id="IPR049311">
    <property type="entry name" value="GIY_YIG_cat"/>
</dbReference>
<dbReference type="EMBL" id="RAZM01000003">
    <property type="protein sequence ID" value="RLT81655.1"/>
    <property type="molecule type" value="Genomic_DNA"/>
</dbReference>
<protein>
    <recommendedName>
        <fullName evidence="1">GIY-YIG catalytic domain-containing protein</fullName>
    </recommendedName>
</protein>
<accession>A0A3L8ABT5</accession>
<proteinExistence type="predicted"/>
<dbReference type="RefSeq" id="WP_121768520.1">
    <property type="nucleotide sequence ID" value="NZ_RAZM01000003.1"/>
</dbReference>
<dbReference type="Proteomes" id="UP000267159">
    <property type="component" value="Unassembled WGS sequence"/>
</dbReference>
<comment type="caution">
    <text evidence="2">The sequence shown here is derived from an EMBL/GenBank/DDBJ whole genome shotgun (WGS) entry which is preliminary data.</text>
</comment>
<name>A0A3L8ABT5_9BACE</name>
<evidence type="ECO:0000259" key="1">
    <source>
        <dbReference type="Pfam" id="PF20815"/>
    </source>
</evidence>
<gene>
    <name evidence="2" type="ORF">D7Y07_02355</name>
</gene>
<evidence type="ECO:0000313" key="3">
    <source>
        <dbReference type="Proteomes" id="UP000267159"/>
    </source>
</evidence>
<sequence>MSAIKVLVSERKSIILEKKMIMNEFQVFDPLKDDVNTVPALSGNYIFALRKNSRLPDIGIPVTYTKFRDYDVIYVGLASNSLKDRDIKKHFNGNAGGSTLRKSLGCLFGYNLIPRDSHYNSNGKTKFNVTDESKLSDWIKTNLIMFYYPNKEFDSVESLLIQALNPPLNLDKNHNVINSEFRKHLTKLRNSKPNYYYNNTIENSNQNNLGKELYVKIWKGYLPIILSAIKCKQKTMTLDRSLFESAGNRKNSGYSFRLDIVNGIVPRKSGSAVARDLKKVLDKSIDFKTLANKKSITISLNTNFELIVQVI</sequence>
<dbReference type="AlphaFoldDB" id="A0A3L8ABT5"/>
<evidence type="ECO:0000313" key="2">
    <source>
        <dbReference type="EMBL" id="RLT81655.1"/>
    </source>
</evidence>